<dbReference type="RefSeq" id="XP_022312373.1">
    <property type="nucleotide sequence ID" value="XM_022456665.1"/>
</dbReference>
<dbReference type="Pfam" id="PF13842">
    <property type="entry name" value="zf-Tnp_2"/>
    <property type="match status" value="1"/>
</dbReference>
<accession>A0A8B8C9E5</accession>
<dbReference type="PANTHER" id="PTHR24410:SF23">
    <property type="entry name" value="BTB DOMAIN-CONTAINING PROTEIN-RELATED"/>
    <property type="match status" value="1"/>
</dbReference>
<feature type="region of interest" description="Disordered" evidence="1">
    <location>
        <begin position="156"/>
        <end position="188"/>
    </location>
</feature>
<dbReference type="AlphaFoldDB" id="A0A8B8C9E5"/>
<dbReference type="Gene3D" id="3.30.710.10">
    <property type="entry name" value="Potassium Channel Kv1.1, Chain A"/>
    <property type="match status" value="1"/>
</dbReference>
<dbReference type="KEGG" id="cvn:111117492"/>
<dbReference type="Proteomes" id="UP000694844">
    <property type="component" value="Chromosome 1"/>
</dbReference>
<gene>
    <name evidence="4" type="primary">LOC111117492</name>
</gene>
<dbReference type="SUPFAM" id="SSF54695">
    <property type="entry name" value="POZ domain"/>
    <property type="match status" value="1"/>
</dbReference>
<proteinExistence type="predicted"/>
<feature type="region of interest" description="Disordered" evidence="1">
    <location>
        <begin position="461"/>
        <end position="506"/>
    </location>
</feature>
<organism evidence="3 4">
    <name type="scientific">Crassostrea virginica</name>
    <name type="common">Eastern oyster</name>
    <dbReference type="NCBI Taxonomy" id="6565"/>
    <lineage>
        <taxon>Eukaryota</taxon>
        <taxon>Metazoa</taxon>
        <taxon>Spiralia</taxon>
        <taxon>Lophotrochozoa</taxon>
        <taxon>Mollusca</taxon>
        <taxon>Bivalvia</taxon>
        <taxon>Autobranchia</taxon>
        <taxon>Pteriomorphia</taxon>
        <taxon>Ostreida</taxon>
        <taxon>Ostreoidea</taxon>
        <taxon>Ostreidae</taxon>
        <taxon>Crassostrea</taxon>
    </lineage>
</organism>
<dbReference type="PROSITE" id="PS50097">
    <property type="entry name" value="BTB"/>
    <property type="match status" value="1"/>
</dbReference>
<feature type="compositionally biased region" description="Polar residues" evidence="1">
    <location>
        <begin position="403"/>
        <end position="423"/>
    </location>
</feature>
<dbReference type="InterPro" id="IPR051481">
    <property type="entry name" value="BTB-POZ/Galectin-3-binding"/>
</dbReference>
<feature type="domain" description="BTB" evidence="2">
    <location>
        <begin position="30"/>
        <end position="96"/>
    </location>
</feature>
<reference evidence="3" key="1">
    <citation type="submission" date="2024-06" db="UniProtKB">
        <authorList>
            <consortium name="RefSeq"/>
        </authorList>
    </citation>
    <scope>NUCLEOTIDE SEQUENCE [LARGE SCALE GENOMIC DNA]</scope>
</reference>
<evidence type="ECO:0000313" key="4">
    <source>
        <dbReference type="RefSeq" id="XP_022312373.1"/>
    </source>
</evidence>
<dbReference type="Pfam" id="PF00651">
    <property type="entry name" value="BTB"/>
    <property type="match status" value="1"/>
</dbReference>
<dbReference type="SMART" id="SM00225">
    <property type="entry name" value="BTB"/>
    <property type="match status" value="1"/>
</dbReference>
<feature type="compositionally biased region" description="Basic and acidic residues" evidence="1">
    <location>
        <begin position="164"/>
        <end position="173"/>
    </location>
</feature>
<name>A0A8B8C9E5_CRAVI</name>
<protein>
    <submittedName>
        <fullName evidence="4">Uncharacterized protein LOC111117492</fullName>
    </submittedName>
</protein>
<reference evidence="4" key="2">
    <citation type="submission" date="2025-08" db="UniProtKB">
        <authorList>
            <consortium name="RefSeq"/>
        </authorList>
    </citation>
    <scope>IDENTIFICATION</scope>
    <source>
        <tissue evidence="4">Whole sample</tissue>
    </source>
</reference>
<feature type="compositionally biased region" description="Basic and acidic residues" evidence="1">
    <location>
        <begin position="337"/>
        <end position="350"/>
    </location>
</feature>
<dbReference type="InterPro" id="IPR000210">
    <property type="entry name" value="BTB/POZ_dom"/>
</dbReference>
<dbReference type="InterPro" id="IPR032718">
    <property type="entry name" value="PGBD4_Znf_C"/>
</dbReference>
<evidence type="ECO:0000313" key="3">
    <source>
        <dbReference type="Proteomes" id="UP000694844"/>
    </source>
</evidence>
<feature type="region of interest" description="Disordered" evidence="1">
    <location>
        <begin position="399"/>
        <end position="423"/>
    </location>
</feature>
<dbReference type="PANTHER" id="PTHR24410">
    <property type="entry name" value="HL07962P-RELATED"/>
    <property type="match status" value="1"/>
</dbReference>
<evidence type="ECO:0000256" key="1">
    <source>
        <dbReference type="SAM" id="MobiDB-lite"/>
    </source>
</evidence>
<feature type="region of interest" description="Disordered" evidence="1">
    <location>
        <begin position="518"/>
        <end position="560"/>
    </location>
</feature>
<feature type="compositionally biased region" description="Polar residues" evidence="1">
    <location>
        <begin position="484"/>
        <end position="496"/>
    </location>
</feature>
<evidence type="ECO:0000259" key="2">
    <source>
        <dbReference type="PROSITE" id="PS50097"/>
    </source>
</evidence>
<dbReference type="InterPro" id="IPR011333">
    <property type="entry name" value="SKP1/BTB/POZ_sf"/>
</dbReference>
<feature type="region of interest" description="Disordered" evidence="1">
    <location>
        <begin position="281"/>
        <end position="352"/>
    </location>
</feature>
<feature type="compositionally biased region" description="Polar residues" evidence="1">
    <location>
        <begin position="281"/>
        <end position="309"/>
    </location>
</feature>
<dbReference type="GeneID" id="111117492"/>
<feature type="compositionally biased region" description="Polar residues" evidence="1">
    <location>
        <begin position="319"/>
        <end position="334"/>
    </location>
</feature>
<keyword evidence="3" id="KW-1185">Reference proteome</keyword>
<sequence>MSYQKFYTNPIQSSSLLCQLASMWKNDVMCDAIITAGDISTKAHRVVMMAACPMLQSMDHAASGSRLEIRLSPDIKQQSIQSFLQYLYEGFMMVTEENYKDIEKIGRLLQVDSVIKCCADFCKSLTNRKGPLSNQDQYRYTFCDMIEFRHVRSSDLQKTTSDTQVKRSYDIPGHEQGSSVKRPRKRHSSDHLISSFNRGMTNHPNIANQPNASVEGRVLLDSLELVQVDTDDPGGPGQSVGVGIISHCDSDNETSVVVPTDECCNTAQVCGSLALSVSGSSPKTISVSGSSPNTVQVSRSSPNTGSSIANLAPAEITGQIHSPNHSADSMTEVTSDLDDRVSESTRKQADSDGLITSGVSCVESTDPEQQLVPDLSIVKVEAGSSDQEKHRLLEQEQVAADYKNSNPQQRSRSFESMDTGQQVTRSFEGNHHKKLESVAALNEHLRFHPDMFIRRLSDNSQSNLQLDPKSPSDHRNFIMKPSHQGKQPRSHTVSSPPYNPLPASSGLVPLPPVSALSQLMLPPPTHHQVTTKQPPPTELIDLSEESSGENRRSGDSQPPAMHKLMYIPNRKPCTWCQIKGVKTKSGWYCYASYKCEICDVPLCKQGRVCFQEYHRHIGIPDSEIYNESGVDPSYLFRTQQMRNQITF</sequence>
<dbReference type="OrthoDB" id="6144133at2759"/>